<feature type="compositionally biased region" description="Polar residues" evidence="1">
    <location>
        <begin position="110"/>
        <end position="120"/>
    </location>
</feature>
<organism evidence="2 3">
    <name type="scientific">Smittium mucronatum</name>
    <dbReference type="NCBI Taxonomy" id="133383"/>
    <lineage>
        <taxon>Eukaryota</taxon>
        <taxon>Fungi</taxon>
        <taxon>Fungi incertae sedis</taxon>
        <taxon>Zoopagomycota</taxon>
        <taxon>Kickxellomycotina</taxon>
        <taxon>Harpellomycetes</taxon>
        <taxon>Harpellales</taxon>
        <taxon>Legeriomycetaceae</taxon>
        <taxon>Smittium</taxon>
    </lineage>
</organism>
<dbReference type="GO" id="GO:0006351">
    <property type="term" value="P:DNA-templated transcription"/>
    <property type="evidence" value="ECO:0007669"/>
    <property type="project" value="InterPro"/>
</dbReference>
<reference evidence="2 3" key="1">
    <citation type="journal article" date="2016" name="Mol. Biol. Evol.">
        <title>Genome-Wide Survey of Gut Fungi (Harpellales) Reveals the First Horizontally Transferred Ubiquitin Gene from a Mosquito Host.</title>
        <authorList>
            <person name="Wang Y."/>
            <person name="White M.M."/>
            <person name="Kvist S."/>
            <person name="Moncalvo J.M."/>
        </authorList>
    </citation>
    <scope>NUCLEOTIDE SEQUENCE [LARGE SCALE GENOMIC DNA]</scope>
    <source>
        <strain evidence="2 3">ALG-7-W6</strain>
    </source>
</reference>
<feature type="compositionally biased region" description="Polar residues" evidence="1">
    <location>
        <begin position="134"/>
        <end position="163"/>
    </location>
</feature>
<evidence type="ECO:0000313" key="3">
    <source>
        <dbReference type="Proteomes" id="UP000187455"/>
    </source>
</evidence>
<dbReference type="PANTHER" id="PTHR21243">
    <property type="entry name" value="PROTEIN SCAI"/>
    <property type="match status" value="1"/>
</dbReference>
<feature type="region of interest" description="Disordered" evidence="1">
    <location>
        <begin position="44"/>
        <end position="169"/>
    </location>
</feature>
<feature type="region of interest" description="Disordered" evidence="1">
    <location>
        <begin position="1"/>
        <end position="27"/>
    </location>
</feature>
<protein>
    <submittedName>
        <fullName evidence="2">Protein SCAI-like protein</fullName>
    </submittedName>
</protein>
<dbReference type="EMBL" id="LSSL01007347">
    <property type="protein sequence ID" value="OLY78040.1"/>
    <property type="molecule type" value="Genomic_DNA"/>
</dbReference>
<feature type="compositionally biased region" description="Polar residues" evidence="1">
    <location>
        <begin position="76"/>
        <end position="88"/>
    </location>
</feature>
<comment type="caution">
    <text evidence="2">The sequence shown here is derived from an EMBL/GenBank/DDBJ whole genome shotgun (WGS) entry which is preliminary data.</text>
</comment>
<dbReference type="Proteomes" id="UP000187455">
    <property type="component" value="Unassembled WGS sequence"/>
</dbReference>
<feature type="compositionally biased region" description="Low complexity" evidence="1">
    <location>
        <begin position="89"/>
        <end position="104"/>
    </location>
</feature>
<dbReference type="InterPro" id="IPR022709">
    <property type="entry name" value="SCAI"/>
</dbReference>
<name>A0A1R0GMD2_9FUNG</name>
<dbReference type="AlphaFoldDB" id="A0A1R0GMD2"/>
<dbReference type="Pfam" id="PF12070">
    <property type="entry name" value="SCAI"/>
    <property type="match status" value="1"/>
</dbReference>
<proteinExistence type="predicted"/>
<keyword evidence="3" id="KW-1185">Reference proteome</keyword>
<dbReference type="STRING" id="133383.A0A1R0GMD2"/>
<gene>
    <name evidence="2" type="ORF">AYI68_g7921</name>
</gene>
<feature type="compositionally biased region" description="Polar residues" evidence="1">
    <location>
        <begin position="1"/>
        <end position="14"/>
    </location>
</feature>
<dbReference type="GO" id="GO:0003714">
    <property type="term" value="F:transcription corepressor activity"/>
    <property type="evidence" value="ECO:0007669"/>
    <property type="project" value="InterPro"/>
</dbReference>
<accession>A0A1R0GMD2</accession>
<sequence length="259" mass="28985">MTSNSQNQSPSKVGNNEGAFTVQTTEMATSEAIDSAITSHIQQNAVPNKLNSEESKIKSLKVNDPVPLEQVDPPDVNSSTKNTLTFTQNTNNDSNSLKNSKSGSEVYLNGLSTIKENSPLENAETETDLKDSQNKMLKQGSEQGPNDSQNKISKQGSEQGPNDSQKELSSETINDIVEEFEYLLEKSQQLFSGIRSILENPMYYGLKRWEIGEIASKIGQLYYQYYLKTSDLSHLTESYTFYNAVIEREYFMEATDVQK</sequence>
<evidence type="ECO:0000256" key="1">
    <source>
        <dbReference type="SAM" id="MobiDB-lite"/>
    </source>
</evidence>
<dbReference type="OrthoDB" id="525027at2759"/>
<evidence type="ECO:0000313" key="2">
    <source>
        <dbReference type="EMBL" id="OLY78040.1"/>
    </source>
</evidence>